<name>A0ABU0WT39_9PSEU</name>
<keyword evidence="2" id="KW-1133">Transmembrane helix</keyword>
<evidence type="ECO:0000313" key="4">
    <source>
        <dbReference type="EMBL" id="MDQ2583012.1"/>
    </source>
</evidence>
<dbReference type="EMBL" id="NSDM01000001">
    <property type="protein sequence ID" value="MDQ2583012.1"/>
    <property type="molecule type" value="Genomic_DNA"/>
</dbReference>
<keyword evidence="2" id="KW-0472">Membrane</keyword>
<proteinExistence type="predicted"/>
<feature type="chain" id="PRO_5047257709" description="Secreted protein" evidence="3">
    <location>
        <begin position="24"/>
        <end position="336"/>
    </location>
</feature>
<dbReference type="RefSeq" id="WP_306744081.1">
    <property type="nucleotide sequence ID" value="NZ_NSDM01000001.1"/>
</dbReference>
<gene>
    <name evidence="4" type="ORF">CKY47_03215</name>
</gene>
<feature type="compositionally biased region" description="Low complexity" evidence="1">
    <location>
        <begin position="195"/>
        <end position="213"/>
    </location>
</feature>
<organism evidence="4 5">
    <name type="scientific">Saccharothrix yanglingensis</name>
    <dbReference type="NCBI Taxonomy" id="659496"/>
    <lineage>
        <taxon>Bacteria</taxon>
        <taxon>Bacillati</taxon>
        <taxon>Actinomycetota</taxon>
        <taxon>Actinomycetes</taxon>
        <taxon>Pseudonocardiales</taxon>
        <taxon>Pseudonocardiaceae</taxon>
        <taxon>Saccharothrix</taxon>
    </lineage>
</organism>
<sequence>MRTRLTRLSVASAVVFLVGTAGAFGGAATARAAEPVVVGSCATTVRGAPGTPVALSPGAVLGPVVDLVRAVPLLGPPLAEPFRKAFEAMPPIPIGAIPTGKGVITGGEIANRVNAELDGLPLLGPIITTLTGQVQKTLAGLCGVTVEGVNAAAAPVQDGSKALADASQKAVEQAVPGAPGTKPQPNPGTPPPTGQPGTTPATGTPGATPGGAQSPFTPVGGVGAIDLPLYGSNPWGGNFGRVPLFGYGALPFAVPGQYSPSPGVRYGGGVSGYRPGHGLPGTGDADGVQTAGRAQALPDVGRMGGGVAAPVLLAVLLLSCVTGALVRTWVLRRAVA</sequence>
<feature type="compositionally biased region" description="Pro residues" evidence="1">
    <location>
        <begin position="182"/>
        <end position="194"/>
    </location>
</feature>
<evidence type="ECO:0000313" key="5">
    <source>
        <dbReference type="Proteomes" id="UP001225605"/>
    </source>
</evidence>
<evidence type="ECO:0000256" key="2">
    <source>
        <dbReference type="SAM" id="Phobius"/>
    </source>
</evidence>
<evidence type="ECO:0000256" key="1">
    <source>
        <dbReference type="SAM" id="MobiDB-lite"/>
    </source>
</evidence>
<comment type="caution">
    <text evidence="4">The sequence shown here is derived from an EMBL/GenBank/DDBJ whole genome shotgun (WGS) entry which is preliminary data.</text>
</comment>
<keyword evidence="5" id="KW-1185">Reference proteome</keyword>
<feature type="transmembrane region" description="Helical" evidence="2">
    <location>
        <begin position="307"/>
        <end position="330"/>
    </location>
</feature>
<accession>A0ABU0WT39</accession>
<reference evidence="4 5" key="1">
    <citation type="submission" date="2017-06" db="EMBL/GenBank/DDBJ databases">
        <title>Cultured bacterium strain Saccharothrix yanglingensis Hhs.015.</title>
        <authorList>
            <person name="Xia Y."/>
        </authorList>
    </citation>
    <scope>NUCLEOTIDE SEQUENCE [LARGE SCALE GENOMIC DNA]</scope>
    <source>
        <strain evidence="4 5">Hhs.015</strain>
    </source>
</reference>
<evidence type="ECO:0000256" key="3">
    <source>
        <dbReference type="SAM" id="SignalP"/>
    </source>
</evidence>
<evidence type="ECO:0008006" key="6">
    <source>
        <dbReference type="Google" id="ProtNLM"/>
    </source>
</evidence>
<keyword evidence="2" id="KW-0812">Transmembrane</keyword>
<feature type="region of interest" description="Disordered" evidence="1">
    <location>
        <begin position="164"/>
        <end position="218"/>
    </location>
</feature>
<keyword evidence="3" id="KW-0732">Signal</keyword>
<feature type="signal peptide" evidence="3">
    <location>
        <begin position="1"/>
        <end position="23"/>
    </location>
</feature>
<dbReference type="Proteomes" id="UP001225605">
    <property type="component" value="Unassembled WGS sequence"/>
</dbReference>
<protein>
    <recommendedName>
        <fullName evidence="6">Secreted protein</fullName>
    </recommendedName>
</protein>